<evidence type="ECO:0008006" key="3">
    <source>
        <dbReference type="Google" id="ProtNLM"/>
    </source>
</evidence>
<evidence type="ECO:0000313" key="2">
    <source>
        <dbReference type="Proteomes" id="UP000060699"/>
    </source>
</evidence>
<dbReference type="RefSeq" id="WP_058933288.1">
    <property type="nucleotide sequence ID" value="NZ_CP013729.1"/>
</dbReference>
<gene>
    <name evidence="1" type="ORF">RD2015_186</name>
</gene>
<accession>A0A0U3MP65</accession>
<name>A0A0U3MP65_9BURK</name>
<reference evidence="1 2" key="1">
    <citation type="submission" date="2015-12" db="EMBL/GenBank/DDBJ databases">
        <title>Complete genome of Roseateles depolymerans KCTC 42856.</title>
        <authorList>
            <person name="Kim K.M."/>
        </authorList>
    </citation>
    <scope>NUCLEOTIDE SEQUENCE [LARGE SCALE GENOMIC DNA]</scope>
    <source>
        <strain evidence="1 2">KCTC 42856</strain>
    </source>
</reference>
<dbReference type="AlphaFoldDB" id="A0A0U3MP65"/>
<keyword evidence="2" id="KW-1185">Reference proteome</keyword>
<protein>
    <recommendedName>
        <fullName evidence="3">PEP-CTERM protein-sorting domain-containing protein</fullName>
    </recommendedName>
</protein>
<sequence length="233" mass="25559">MTIENLRAWVGTRLRGWPLVMLALVLMALGRPAHADWYQYTYMSDVFNIHSITYRVPGDNERDIPGQLRIEFYTWTPLTGPATTNDIISYKMTIWGGGPANLDSLTWPLVPDGCQIPGGCYTNDSRFSIGALDVNGLPTNWDIFLSRDFLVSGFSETFQMASTQQGGSLNREAYSYYSHAGSYTSAPNSLGGVWTVALVPEPGSYALMLVGLLAVGGVLRRGRRADTVPGLAH</sequence>
<dbReference type="InterPro" id="IPR013424">
    <property type="entry name" value="Ice-binding_C"/>
</dbReference>
<dbReference type="KEGG" id="rdp:RD2015_186"/>
<organism evidence="1 2">
    <name type="scientific">Roseateles depolymerans</name>
    <dbReference type="NCBI Taxonomy" id="76731"/>
    <lineage>
        <taxon>Bacteria</taxon>
        <taxon>Pseudomonadati</taxon>
        <taxon>Pseudomonadota</taxon>
        <taxon>Betaproteobacteria</taxon>
        <taxon>Burkholderiales</taxon>
        <taxon>Sphaerotilaceae</taxon>
        <taxon>Roseateles</taxon>
    </lineage>
</organism>
<dbReference type="EMBL" id="CP013729">
    <property type="protein sequence ID" value="ALV04691.1"/>
    <property type="molecule type" value="Genomic_DNA"/>
</dbReference>
<evidence type="ECO:0000313" key="1">
    <source>
        <dbReference type="EMBL" id="ALV04691.1"/>
    </source>
</evidence>
<dbReference type="Proteomes" id="UP000060699">
    <property type="component" value="Chromosome"/>
</dbReference>
<dbReference type="NCBIfam" id="TIGR02595">
    <property type="entry name" value="PEP_CTERM"/>
    <property type="match status" value="1"/>
</dbReference>
<proteinExistence type="predicted"/>